<evidence type="ECO:0000313" key="2">
    <source>
        <dbReference type="EMBL" id="GAH11884.1"/>
    </source>
</evidence>
<evidence type="ECO:0000256" key="1">
    <source>
        <dbReference type="SAM" id="MobiDB-lite"/>
    </source>
</evidence>
<protein>
    <submittedName>
        <fullName evidence="2">Uncharacterized protein</fullName>
    </submittedName>
</protein>
<feature type="non-terminal residue" evidence="2">
    <location>
        <position position="1"/>
    </location>
</feature>
<gene>
    <name evidence="2" type="ORF">S01H4_61562</name>
</gene>
<dbReference type="EMBL" id="BART01036527">
    <property type="protein sequence ID" value="GAH11884.1"/>
    <property type="molecule type" value="Genomic_DNA"/>
</dbReference>
<accession>X1E3W8</accession>
<dbReference type="AlphaFoldDB" id="X1E3W8"/>
<sequence length="93" mass="9885">KNIAITCVASDTGIHVPKIICGRKNAIDTPTAAPELFANVAAIRPKPTEDRARSPTNANVKKNPGDLILNPNGKANTVIITTCKKDINTLEII</sequence>
<name>X1E3W8_9ZZZZ</name>
<comment type="caution">
    <text evidence="2">The sequence shown here is derived from an EMBL/GenBank/DDBJ whole genome shotgun (WGS) entry which is preliminary data.</text>
</comment>
<reference evidence="2" key="1">
    <citation type="journal article" date="2014" name="Front. Microbiol.">
        <title>High frequency of phylogenetically diverse reductive dehalogenase-homologous genes in deep subseafloor sedimentary metagenomes.</title>
        <authorList>
            <person name="Kawai M."/>
            <person name="Futagami T."/>
            <person name="Toyoda A."/>
            <person name="Takaki Y."/>
            <person name="Nishi S."/>
            <person name="Hori S."/>
            <person name="Arai W."/>
            <person name="Tsubouchi T."/>
            <person name="Morono Y."/>
            <person name="Uchiyama I."/>
            <person name="Ito T."/>
            <person name="Fujiyama A."/>
            <person name="Inagaki F."/>
            <person name="Takami H."/>
        </authorList>
    </citation>
    <scope>NUCLEOTIDE SEQUENCE</scope>
    <source>
        <strain evidence="2">Expedition CK06-06</strain>
    </source>
</reference>
<organism evidence="2">
    <name type="scientific">marine sediment metagenome</name>
    <dbReference type="NCBI Taxonomy" id="412755"/>
    <lineage>
        <taxon>unclassified sequences</taxon>
        <taxon>metagenomes</taxon>
        <taxon>ecological metagenomes</taxon>
    </lineage>
</organism>
<proteinExistence type="predicted"/>
<feature type="region of interest" description="Disordered" evidence="1">
    <location>
        <begin position="46"/>
        <end position="67"/>
    </location>
</feature>